<organism evidence="2 3">
    <name type="scientific">Pseudobutyrivibrio xylanivorans</name>
    <dbReference type="NCBI Taxonomy" id="185007"/>
    <lineage>
        <taxon>Bacteria</taxon>
        <taxon>Bacillati</taxon>
        <taxon>Bacillota</taxon>
        <taxon>Clostridia</taxon>
        <taxon>Lachnospirales</taxon>
        <taxon>Lachnospiraceae</taxon>
        <taxon>Pseudobutyrivibrio</taxon>
    </lineage>
</organism>
<feature type="transmembrane region" description="Helical" evidence="1">
    <location>
        <begin position="54"/>
        <end position="74"/>
    </location>
</feature>
<dbReference type="InterPro" id="IPR011733">
    <property type="entry name" value="CHP02185_IM"/>
</dbReference>
<evidence type="ECO:0000313" key="3">
    <source>
        <dbReference type="Proteomes" id="UP000327030"/>
    </source>
</evidence>
<name>A0A5P6VRK2_PSEXY</name>
<keyword evidence="1" id="KW-0812">Transmembrane</keyword>
<reference evidence="3" key="1">
    <citation type="submission" date="2019-08" db="EMBL/GenBank/DDBJ databases">
        <title>Complete Genome Sequence of the Polysaccharide-Degrading Rumen Bacterium Pseudobutyrivibrio xylanivorans MA3014.</title>
        <authorList>
            <person name="Palevich N."/>
            <person name="Maclean P.H."/>
            <person name="Kelly W.J."/>
            <person name="Leahy S.C."/>
            <person name="Rakonjac J."/>
            <person name="Attwood G.T."/>
        </authorList>
    </citation>
    <scope>NUCLEOTIDE SEQUENCE [LARGE SCALE GENOMIC DNA]</scope>
    <source>
        <strain evidence="3">MA3014</strain>
    </source>
</reference>
<dbReference type="KEGG" id="pxv:FXF36_10915"/>
<sequence length="135" mass="14866">MKCFGAAAFLNAYVLIIGTLVGEGNLAFYIIMVIVAAVAELVRKVFGYDTKKGVRFSFIPFAYSFYAYSAHWWANTEDSLQAAVDEMPEGYAEMMEPVIANIPALVIALILVIPVALLGLWIAEEVMKKQAESFS</sequence>
<dbReference type="Proteomes" id="UP000327030">
    <property type="component" value="Chromosome 1"/>
</dbReference>
<evidence type="ECO:0000313" key="2">
    <source>
        <dbReference type="EMBL" id="QFJ55335.1"/>
    </source>
</evidence>
<dbReference type="EMBL" id="CP043028">
    <property type="protein sequence ID" value="QFJ55335.1"/>
    <property type="molecule type" value="Genomic_DNA"/>
</dbReference>
<proteinExistence type="predicted"/>
<accession>A0A5P6VRK2</accession>
<evidence type="ECO:0000256" key="1">
    <source>
        <dbReference type="SAM" id="Phobius"/>
    </source>
</evidence>
<gene>
    <name evidence="2" type="ORF">FXF36_10915</name>
</gene>
<feature type="transmembrane region" description="Helical" evidence="1">
    <location>
        <begin position="24"/>
        <end position="42"/>
    </location>
</feature>
<keyword evidence="1" id="KW-0472">Membrane</keyword>
<dbReference type="OrthoDB" id="1820405at2"/>
<feature type="transmembrane region" description="Helical" evidence="1">
    <location>
        <begin position="98"/>
        <end position="123"/>
    </location>
</feature>
<keyword evidence="1" id="KW-1133">Transmembrane helix</keyword>
<dbReference type="AlphaFoldDB" id="A0A5P6VRK2"/>
<protein>
    <submittedName>
        <fullName evidence="2">MptD family putative ECF transporter S component</fullName>
    </submittedName>
</protein>
<dbReference type="Pfam" id="PF09605">
    <property type="entry name" value="Trep_Strep"/>
    <property type="match status" value="1"/>
</dbReference>